<dbReference type="SUPFAM" id="SSF51905">
    <property type="entry name" value="FAD/NAD(P)-binding domain"/>
    <property type="match status" value="1"/>
</dbReference>
<dbReference type="InterPro" id="IPR036188">
    <property type="entry name" value="FAD/NAD-bd_sf"/>
</dbReference>
<dbReference type="PANTHER" id="PTHR10742:SF313">
    <property type="entry name" value="AMINE OXIDASE"/>
    <property type="match status" value="1"/>
</dbReference>
<evidence type="ECO:0000313" key="2">
    <source>
        <dbReference type="EMBL" id="CAI8019319.1"/>
    </source>
</evidence>
<protein>
    <submittedName>
        <fullName evidence="2">Polyamine oxidase 1</fullName>
    </submittedName>
</protein>
<dbReference type="Gene3D" id="3.90.660.10">
    <property type="match status" value="1"/>
</dbReference>
<feature type="non-terminal residue" evidence="2">
    <location>
        <position position="333"/>
    </location>
</feature>
<feature type="domain" description="Amine oxidase" evidence="1">
    <location>
        <begin position="57"/>
        <end position="310"/>
    </location>
</feature>
<keyword evidence="3" id="KW-1185">Reference proteome</keyword>
<evidence type="ECO:0000259" key="1">
    <source>
        <dbReference type="Pfam" id="PF01593"/>
    </source>
</evidence>
<dbReference type="PANTHER" id="PTHR10742">
    <property type="entry name" value="FLAVIN MONOAMINE OXIDASE"/>
    <property type="match status" value="1"/>
</dbReference>
<dbReference type="Proteomes" id="UP001174909">
    <property type="component" value="Unassembled WGS sequence"/>
</dbReference>
<comment type="caution">
    <text evidence="2">The sequence shown here is derived from an EMBL/GenBank/DDBJ whole genome shotgun (WGS) entry which is preliminary data.</text>
</comment>
<dbReference type="GO" id="GO:0006598">
    <property type="term" value="P:polyamine catabolic process"/>
    <property type="evidence" value="ECO:0007669"/>
    <property type="project" value="TreeGrafter"/>
</dbReference>
<dbReference type="InterPro" id="IPR050281">
    <property type="entry name" value="Flavin_monoamine_oxidase"/>
</dbReference>
<dbReference type="GO" id="GO:0016491">
    <property type="term" value="F:oxidoreductase activity"/>
    <property type="evidence" value="ECO:0007669"/>
    <property type="project" value="InterPro"/>
</dbReference>
<dbReference type="EMBL" id="CASHTH010001743">
    <property type="protein sequence ID" value="CAI8019319.1"/>
    <property type="molecule type" value="Genomic_DNA"/>
</dbReference>
<name>A0AA35RX45_GEOBA</name>
<gene>
    <name evidence="2" type="ORF">GBAR_LOCUS11620</name>
</gene>
<dbReference type="InterPro" id="IPR002937">
    <property type="entry name" value="Amino_oxidase"/>
</dbReference>
<dbReference type="AlphaFoldDB" id="A0AA35RX45"/>
<proteinExistence type="predicted"/>
<evidence type="ECO:0000313" key="3">
    <source>
        <dbReference type="Proteomes" id="UP001174909"/>
    </source>
</evidence>
<sequence>GFTKEGWTPLTPLDNFTEWVKCDFDSAITPDEASLLLYFPPYTYYAFLGPEPNATAVDYLVTDRKGYSFVTECLARNFKKDRVKLNSVVTAVHTAEDCVCAAVNGSSRYCGRYGIMTFSIGTLHAAVNKAENSVCFKPPLPTWKQDAIRNATPVFYGKVHLLFNSSFWNVTKEDQQVLGYVSNERGYYASYIIDKLTPNVITVDVAENLAVRVSNQSEKETIGEVMTILRKMFGPEIPDPYRAVVSKWSTDPLFSCSYTAYRTGVPENVFDLLLKPVNGSLYFAGESMNSSDYGYTHSGYGSGAYVAHQIAHLLSPSHYHHIAAEIRHKVKAD</sequence>
<reference evidence="2" key="1">
    <citation type="submission" date="2023-03" db="EMBL/GenBank/DDBJ databases">
        <authorList>
            <person name="Steffen K."/>
            <person name="Cardenas P."/>
        </authorList>
    </citation>
    <scope>NUCLEOTIDE SEQUENCE</scope>
</reference>
<dbReference type="Pfam" id="PF01593">
    <property type="entry name" value="Amino_oxidase"/>
    <property type="match status" value="1"/>
</dbReference>
<accession>A0AA35RX45</accession>
<dbReference type="SUPFAM" id="SSF54373">
    <property type="entry name" value="FAD-linked reductases, C-terminal domain"/>
    <property type="match status" value="1"/>
</dbReference>
<organism evidence="2 3">
    <name type="scientific">Geodia barretti</name>
    <name type="common">Barrett's horny sponge</name>
    <dbReference type="NCBI Taxonomy" id="519541"/>
    <lineage>
        <taxon>Eukaryota</taxon>
        <taxon>Metazoa</taxon>
        <taxon>Porifera</taxon>
        <taxon>Demospongiae</taxon>
        <taxon>Heteroscleromorpha</taxon>
        <taxon>Tetractinellida</taxon>
        <taxon>Astrophorina</taxon>
        <taxon>Geodiidae</taxon>
        <taxon>Geodia</taxon>
    </lineage>
</organism>
<dbReference type="Gene3D" id="3.50.50.60">
    <property type="entry name" value="FAD/NAD(P)-binding domain"/>
    <property type="match status" value="1"/>
</dbReference>